<sequence length="284" mass="30690">MPMQKDAQIVTVAREAMATRFEVVLHGEDPARLRAAAEEALDEITRLEGVFSLYQPTSEIAHLNDRAAREPVPVSPEVFALLQRCLALSNETADAFDITIAPLMRCWRFINDTGEVPDEDEIEEARACIGTHHVELDEPNQTVRFTREGVMLDLGSIAKGYALECAAALMAENEFGHFLIHGGTSTVCARGAQPDGTPWRIAIEHPEEGEPPLRIVELADESLSVSGIGGKSFVDAEGIEQGHVIDPRTGRPTQAARVAAVICQDATESDALATALLTNGPAML</sequence>
<dbReference type="InterPro" id="IPR024932">
    <property type="entry name" value="ApbE"/>
</dbReference>
<dbReference type="PANTHER" id="PTHR30040">
    <property type="entry name" value="THIAMINE BIOSYNTHESIS LIPOPROTEIN APBE"/>
    <property type="match status" value="1"/>
</dbReference>
<keyword evidence="4" id="KW-0285">Flavoprotein</keyword>
<keyword evidence="7" id="KW-0274">FAD</keyword>
<dbReference type="InterPro" id="IPR003374">
    <property type="entry name" value="ApbE-like_sf"/>
</dbReference>
<evidence type="ECO:0000256" key="1">
    <source>
        <dbReference type="ARBA" id="ARBA00001946"/>
    </source>
</evidence>
<dbReference type="PIRSF" id="PIRSF006268">
    <property type="entry name" value="ApbE"/>
    <property type="match status" value="1"/>
</dbReference>
<dbReference type="GO" id="GO:0016740">
    <property type="term" value="F:transferase activity"/>
    <property type="evidence" value="ECO:0007669"/>
    <property type="project" value="UniProtKB-KW"/>
</dbReference>
<evidence type="ECO:0000256" key="9">
    <source>
        <dbReference type="ARBA" id="ARBA00031306"/>
    </source>
</evidence>
<evidence type="ECO:0000256" key="10">
    <source>
        <dbReference type="ARBA" id="ARBA00048540"/>
    </source>
</evidence>
<keyword evidence="6" id="KW-0479">Metal-binding</keyword>
<evidence type="ECO:0000256" key="5">
    <source>
        <dbReference type="ARBA" id="ARBA00022679"/>
    </source>
</evidence>
<dbReference type="EMBL" id="UINC01143487">
    <property type="protein sequence ID" value="SVD32441.1"/>
    <property type="molecule type" value="Genomic_DNA"/>
</dbReference>
<dbReference type="PANTHER" id="PTHR30040:SF2">
    <property type="entry name" value="FAD:PROTEIN FMN TRANSFERASE"/>
    <property type="match status" value="1"/>
</dbReference>
<gene>
    <name evidence="11" type="ORF">METZ01_LOCUS385295</name>
</gene>
<evidence type="ECO:0000256" key="7">
    <source>
        <dbReference type="ARBA" id="ARBA00022827"/>
    </source>
</evidence>
<accession>A0A382UFE8</accession>
<comment type="catalytic activity">
    <reaction evidence="10">
        <text>L-threonyl-[protein] + FAD = FMN-L-threonyl-[protein] + AMP + H(+)</text>
        <dbReference type="Rhea" id="RHEA:36847"/>
        <dbReference type="Rhea" id="RHEA-COMP:11060"/>
        <dbReference type="Rhea" id="RHEA-COMP:11061"/>
        <dbReference type="ChEBI" id="CHEBI:15378"/>
        <dbReference type="ChEBI" id="CHEBI:30013"/>
        <dbReference type="ChEBI" id="CHEBI:57692"/>
        <dbReference type="ChEBI" id="CHEBI:74257"/>
        <dbReference type="ChEBI" id="CHEBI:456215"/>
        <dbReference type="EC" id="2.7.1.180"/>
    </reaction>
</comment>
<dbReference type="SUPFAM" id="SSF143631">
    <property type="entry name" value="ApbE-like"/>
    <property type="match status" value="1"/>
</dbReference>
<evidence type="ECO:0000256" key="2">
    <source>
        <dbReference type="ARBA" id="ARBA00011955"/>
    </source>
</evidence>
<dbReference type="GO" id="GO:0046872">
    <property type="term" value="F:metal ion binding"/>
    <property type="evidence" value="ECO:0007669"/>
    <property type="project" value="UniProtKB-KW"/>
</dbReference>
<reference evidence="11" key="1">
    <citation type="submission" date="2018-05" db="EMBL/GenBank/DDBJ databases">
        <authorList>
            <person name="Lanie J.A."/>
            <person name="Ng W.-L."/>
            <person name="Kazmierczak K.M."/>
            <person name="Andrzejewski T.M."/>
            <person name="Davidsen T.M."/>
            <person name="Wayne K.J."/>
            <person name="Tettelin H."/>
            <person name="Glass J.I."/>
            <person name="Rusch D."/>
            <person name="Podicherti R."/>
            <person name="Tsui H.-C.T."/>
            <person name="Winkler M.E."/>
        </authorList>
    </citation>
    <scope>NUCLEOTIDE SEQUENCE</scope>
</reference>
<dbReference type="EC" id="2.7.1.180" evidence="2"/>
<dbReference type="Pfam" id="PF02424">
    <property type="entry name" value="ApbE"/>
    <property type="match status" value="1"/>
</dbReference>
<organism evidence="11">
    <name type="scientific">marine metagenome</name>
    <dbReference type="NCBI Taxonomy" id="408172"/>
    <lineage>
        <taxon>unclassified sequences</taxon>
        <taxon>metagenomes</taxon>
        <taxon>ecological metagenomes</taxon>
    </lineage>
</organism>
<proteinExistence type="predicted"/>
<evidence type="ECO:0000256" key="3">
    <source>
        <dbReference type="ARBA" id="ARBA00016337"/>
    </source>
</evidence>
<dbReference type="Gene3D" id="3.10.520.10">
    <property type="entry name" value="ApbE-like domains"/>
    <property type="match status" value="1"/>
</dbReference>
<comment type="cofactor">
    <cofactor evidence="1">
        <name>Mg(2+)</name>
        <dbReference type="ChEBI" id="CHEBI:18420"/>
    </cofactor>
</comment>
<keyword evidence="8" id="KW-0460">Magnesium</keyword>
<dbReference type="AlphaFoldDB" id="A0A382UFE8"/>
<feature type="non-terminal residue" evidence="11">
    <location>
        <position position="284"/>
    </location>
</feature>
<name>A0A382UFE8_9ZZZZ</name>
<evidence type="ECO:0000256" key="8">
    <source>
        <dbReference type="ARBA" id="ARBA00022842"/>
    </source>
</evidence>
<protein>
    <recommendedName>
        <fullName evidence="3">FAD:protein FMN transferase</fullName>
        <ecNumber evidence="2">2.7.1.180</ecNumber>
    </recommendedName>
    <alternativeName>
        <fullName evidence="9">Flavin transferase</fullName>
    </alternativeName>
</protein>
<evidence type="ECO:0000256" key="6">
    <source>
        <dbReference type="ARBA" id="ARBA00022723"/>
    </source>
</evidence>
<evidence type="ECO:0000313" key="11">
    <source>
        <dbReference type="EMBL" id="SVD32441.1"/>
    </source>
</evidence>
<evidence type="ECO:0000256" key="4">
    <source>
        <dbReference type="ARBA" id="ARBA00022630"/>
    </source>
</evidence>
<keyword evidence="5" id="KW-0808">Transferase</keyword>